<dbReference type="EMBL" id="LYXE01000036">
    <property type="protein sequence ID" value="PDW00600.1"/>
    <property type="molecule type" value="Genomic_DNA"/>
</dbReference>
<comment type="caution">
    <text evidence="2">The sequence shown here is derived from an EMBL/GenBank/DDBJ whole genome shotgun (WGS) entry which is preliminary data.</text>
</comment>
<dbReference type="AlphaFoldDB" id="A0A2H3KQK1"/>
<dbReference type="Pfam" id="PF01584">
    <property type="entry name" value="CheW"/>
    <property type="match status" value="1"/>
</dbReference>
<proteinExistence type="predicted"/>
<evidence type="ECO:0000259" key="1">
    <source>
        <dbReference type="SMART" id="SM00260"/>
    </source>
</evidence>
<keyword evidence="3" id="KW-1185">Reference proteome</keyword>
<organism evidence="2 3">
    <name type="scientific">Candidatus Chloroploca asiatica</name>
    <dbReference type="NCBI Taxonomy" id="1506545"/>
    <lineage>
        <taxon>Bacteria</taxon>
        <taxon>Bacillati</taxon>
        <taxon>Chloroflexota</taxon>
        <taxon>Chloroflexia</taxon>
        <taxon>Chloroflexales</taxon>
        <taxon>Chloroflexineae</taxon>
        <taxon>Oscillochloridaceae</taxon>
        <taxon>Candidatus Chloroploca</taxon>
    </lineage>
</organism>
<dbReference type="InterPro" id="IPR036061">
    <property type="entry name" value="CheW-like_dom_sf"/>
</dbReference>
<dbReference type="Proteomes" id="UP000220922">
    <property type="component" value="Unassembled WGS sequence"/>
</dbReference>
<name>A0A2H3KQK1_9CHLR</name>
<evidence type="ECO:0000313" key="2">
    <source>
        <dbReference type="EMBL" id="PDW00600.1"/>
    </source>
</evidence>
<reference evidence="2 3" key="1">
    <citation type="submission" date="2016-05" db="EMBL/GenBank/DDBJ databases">
        <authorList>
            <person name="Lavstsen T."/>
            <person name="Jespersen J.S."/>
        </authorList>
    </citation>
    <scope>NUCLEOTIDE SEQUENCE [LARGE SCALE GENOMIC DNA]</scope>
    <source>
        <strain evidence="2 3">B7-9</strain>
    </source>
</reference>
<dbReference type="SUPFAM" id="SSF50341">
    <property type="entry name" value="CheW-like"/>
    <property type="match status" value="1"/>
</dbReference>
<evidence type="ECO:0000313" key="3">
    <source>
        <dbReference type="Proteomes" id="UP000220922"/>
    </source>
</evidence>
<dbReference type="SMART" id="SM00260">
    <property type="entry name" value="CheW"/>
    <property type="match status" value="1"/>
</dbReference>
<feature type="domain" description="CheW-like" evidence="1">
    <location>
        <begin position="1"/>
        <end position="125"/>
    </location>
</feature>
<dbReference type="GO" id="GO:0007165">
    <property type="term" value="P:signal transduction"/>
    <property type="evidence" value="ECO:0007669"/>
    <property type="project" value="InterPro"/>
</dbReference>
<protein>
    <recommendedName>
        <fullName evidence="1">CheW-like domain-containing protein</fullName>
    </recommendedName>
</protein>
<dbReference type="InterPro" id="IPR002545">
    <property type="entry name" value="CheW-lke_dom"/>
</dbReference>
<dbReference type="GO" id="GO:0006935">
    <property type="term" value="P:chemotaxis"/>
    <property type="evidence" value="ECO:0007669"/>
    <property type="project" value="InterPro"/>
</dbReference>
<sequence length="133" mass="15158">MLLLEIHIADQCYLAPQTHVDHLSQLLPTMAPEQDARGRPLIYAELGPLLGYQAEEKPDRHHALTVTLRRRTVVLLVDRVDRLTQPEEVHPLPALMRKHLARPWFTGAVIFEQRLLLVLDLQRIATDIALGVV</sequence>
<accession>A0A2H3KQK1</accession>
<gene>
    <name evidence="2" type="ORF">A9Q02_09445</name>
</gene>